<keyword evidence="2" id="KW-0378">Hydrolase</keyword>
<dbReference type="InterPro" id="IPR004843">
    <property type="entry name" value="Calcineurin-like_PHP"/>
</dbReference>
<keyword evidence="3" id="KW-0408">Iron</keyword>
<dbReference type="Proteomes" id="UP000576209">
    <property type="component" value="Unassembled WGS sequence"/>
</dbReference>
<dbReference type="Gene3D" id="3.60.21.10">
    <property type="match status" value="1"/>
</dbReference>
<sequence length="252" mass="28655">MSSRIVQITDPHLLAPGQALMGLDVNTRLEDVLQLAEELDPDAYFFTGDFCAHEPVQEVYHRLRDRLDQLPAPYYLTAGNHDGRQMMRNAFQLPGRGNEGICDLVQVKDRTFLFLDSSPGFVDERQLDWLAGALAQHPQSDIVIHHPPIALGVRFMDAKYPLRDTERLLHLIMGDGIRRRVFCGHYHSVRTVSHGNLDVYLCPPTSFYIDPAADEFHMVDRAPGCQLLEWTCGGDFRYTAYATSTVREELQK</sequence>
<name>A0A840ECD2_9BACT</name>
<evidence type="ECO:0000256" key="4">
    <source>
        <dbReference type="ARBA" id="ARBA00025742"/>
    </source>
</evidence>
<comment type="caution">
    <text evidence="6">The sequence shown here is derived from an EMBL/GenBank/DDBJ whole genome shotgun (WGS) entry which is preliminary data.</text>
</comment>
<gene>
    <name evidence="6" type="ORF">GGR28_002084</name>
</gene>
<evidence type="ECO:0000259" key="5">
    <source>
        <dbReference type="Pfam" id="PF00149"/>
    </source>
</evidence>
<dbReference type="Pfam" id="PF00149">
    <property type="entry name" value="Metallophos"/>
    <property type="match status" value="1"/>
</dbReference>
<feature type="domain" description="Calcineurin-like phosphoesterase" evidence="5">
    <location>
        <begin position="4"/>
        <end position="188"/>
    </location>
</feature>
<keyword evidence="1" id="KW-0479">Metal-binding</keyword>
<dbReference type="AlphaFoldDB" id="A0A840ECD2"/>
<dbReference type="EMBL" id="JACIFF010000005">
    <property type="protein sequence ID" value="MBB4079459.1"/>
    <property type="molecule type" value="Genomic_DNA"/>
</dbReference>
<evidence type="ECO:0000313" key="7">
    <source>
        <dbReference type="Proteomes" id="UP000576209"/>
    </source>
</evidence>
<evidence type="ECO:0000256" key="3">
    <source>
        <dbReference type="ARBA" id="ARBA00023004"/>
    </source>
</evidence>
<dbReference type="InterPro" id="IPR029052">
    <property type="entry name" value="Metallo-depent_PP-like"/>
</dbReference>
<dbReference type="GO" id="GO:0046872">
    <property type="term" value="F:metal ion binding"/>
    <property type="evidence" value="ECO:0007669"/>
    <property type="project" value="UniProtKB-KW"/>
</dbReference>
<evidence type="ECO:0000256" key="1">
    <source>
        <dbReference type="ARBA" id="ARBA00022723"/>
    </source>
</evidence>
<dbReference type="SUPFAM" id="SSF56300">
    <property type="entry name" value="Metallo-dependent phosphatases"/>
    <property type="match status" value="1"/>
</dbReference>
<dbReference type="PANTHER" id="PTHR42988">
    <property type="entry name" value="PHOSPHOHYDROLASE"/>
    <property type="match status" value="1"/>
</dbReference>
<dbReference type="InterPro" id="IPR050884">
    <property type="entry name" value="CNP_phosphodiesterase-III"/>
</dbReference>
<comment type="similarity">
    <text evidence="4">Belongs to the cyclic nucleotide phosphodiesterase class-III family.</text>
</comment>
<evidence type="ECO:0000256" key="2">
    <source>
        <dbReference type="ARBA" id="ARBA00022801"/>
    </source>
</evidence>
<reference evidence="6 7" key="1">
    <citation type="submission" date="2020-08" db="EMBL/GenBank/DDBJ databases">
        <title>Genomic Encyclopedia of Type Strains, Phase IV (KMG-IV): sequencing the most valuable type-strain genomes for metagenomic binning, comparative biology and taxonomic classification.</title>
        <authorList>
            <person name="Goeker M."/>
        </authorList>
    </citation>
    <scope>NUCLEOTIDE SEQUENCE [LARGE SCALE GENOMIC DNA]</scope>
    <source>
        <strain evidence="6 7">DSM 105137</strain>
    </source>
</reference>
<organism evidence="6 7">
    <name type="scientific">Neolewinella aquimaris</name>
    <dbReference type="NCBI Taxonomy" id="1835722"/>
    <lineage>
        <taxon>Bacteria</taxon>
        <taxon>Pseudomonadati</taxon>
        <taxon>Bacteroidota</taxon>
        <taxon>Saprospiria</taxon>
        <taxon>Saprospirales</taxon>
        <taxon>Lewinellaceae</taxon>
        <taxon>Neolewinella</taxon>
    </lineage>
</organism>
<dbReference type="GO" id="GO:0016787">
    <property type="term" value="F:hydrolase activity"/>
    <property type="evidence" value="ECO:0007669"/>
    <property type="project" value="UniProtKB-KW"/>
</dbReference>
<dbReference type="RefSeq" id="WP_183495713.1">
    <property type="nucleotide sequence ID" value="NZ_JACIFF010000005.1"/>
</dbReference>
<keyword evidence="7" id="KW-1185">Reference proteome</keyword>
<dbReference type="PANTHER" id="PTHR42988:SF2">
    <property type="entry name" value="CYCLIC NUCLEOTIDE PHOSPHODIESTERASE CBUA0032-RELATED"/>
    <property type="match status" value="1"/>
</dbReference>
<evidence type="ECO:0000313" key="6">
    <source>
        <dbReference type="EMBL" id="MBB4079459.1"/>
    </source>
</evidence>
<protein>
    <submittedName>
        <fullName evidence="6">Icc protein</fullName>
    </submittedName>
</protein>
<proteinExistence type="inferred from homology"/>
<accession>A0A840ECD2</accession>